<dbReference type="InterPro" id="IPR039422">
    <property type="entry name" value="MarR/SlyA-like"/>
</dbReference>
<dbReference type="EMBL" id="JARMAB010000021">
    <property type="protein sequence ID" value="MED1204259.1"/>
    <property type="molecule type" value="Genomic_DNA"/>
</dbReference>
<dbReference type="SMART" id="SM00347">
    <property type="entry name" value="HTH_MARR"/>
    <property type="match status" value="1"/>
</dbReference>
<dbReference type="PANTHER" id="PTHR33164:SF67">
    <property type="entry name" value="TRANSCRIPTIONAL REGULATOR, MARR FAMILY"/>
    <property type="match status" value="1"/>
</dbReference>
<comment type="caution">
    <text evidence="3">The sequence shown here is derived from an EMBL/GenBank/DDBJ whole genome shotgun (WGS) entry which is preliminary data.</text>
</comment>
<dbReference type="SUPFAM" id="SSF46785">
    <property type="entry name" value="Winged helix' DNA-binding domain"/>
    <property type="match status" value="1"/>
</dbReference>
<proteinExistence type="predicted"/>
<dbReference type="InterPro" id="IPR036388">
    <property type="entry name" value="WH-like_DNA-bd_sf"/>
</dbReference>
<keyword evidence="4" id="KW-1185">Reference proteome</keyword>
<dbReference type="Pfam" id="PF01047">
    <property type="entry name" value="MarR"/>
    <property type="match status" value="1"/>
</dbReference>
<dbReference type="Proteomes" id="UP001341444">
    <property type="component" value="Unassembled WGS sequence"/>
</dbReference>
<evidence type="ECO:0000259" key="2">
    <source>
        <dbReference type="PROSITE" id="PS50995"/>
    </source>
</evidence>
<keyword evidence="1" id="KW-0238">DNA-binding</keyword>
<dbReference type="RefSeq" id="WP_066264939.1">
    <property type="nucleotide sequence ID" value="NZ_JARMAB010000021.1"/>
</dbReference>
<dbReference type="PANTHER" id="PTHR33164">
    <property type="entry name" value="TRANSCRIPTIONAL REGULATOR, MARR FAMILY"/>
    <property type="match status" value="1"/>
</dbReference>
<sequence>MDKTKIKLLIQRYEDVYLFATKSISSIISEQVLEDLSLEQYSMLRRIHIDGPVRASELTDKLGVHKSAITAKVEKLVNKGLITRERDEKDRRNVYLTTTLEGRSVYEKVEGRIVSFVEEYLDDLSHEDLENFVNLYEKILFIIKNHKGAN</sequence>
<accession>A0ABU6MHW6</accession>
<name>A0ABU6MHW6_9BACI</name>
<evidence type="ECO:0000256" key="1">
    <source>
        <dbReference type="ARBA" id="ARBA00023125"/>
    </source>
</evidence>
<dbReference type="Gene3D" id="1.10.10.10">
    <property type="entry name" value="Winged helix-like DNA-binding domain superfamily/Winged helix DNA-binding domain"/>
    <property type="match status" value="1"/>
</dbReference>
<reference evidence="3 4" key="1">
    <citation type="submission" date="2023-03" db="EMBL/GenBank/DDBJ databases">
        <title>Bacillus Genome Sequencing.</title>
        <authorList>
            <person name="Dunlap C."/>
        </authorList>
    </citation>
    <scope>NUCLEOTIDE SEQUENCE [LARGE SCALE GENOMIC DNA]</scope>
    <source>
        <strain evidence="3 4">B-23453</strain>
    </source>
</reference>
<dbReference type="InterPro" id="IPR036390">
    <property type="entry name" value="WH_DNA-bd_sf"/>
</dbReference>
<evidence type="ECO:0000313" key="3">
    <source>
        <dbReference type="EMBL" id="MED1204259.1"/>
    </source>
</evidence>
<evidence type="ECO:0000313" key="4">
    <source>
        <dbReference type="Proteomes" id="UP001341444"/>
    </source>
</evidence>
<dbReference type="PROSITE" id="PS50995">
    <property type="entry name" value="HTH_MARR_2"/>
    <property type="match status" value="1"/>
</dbReference>
<organism evidence="3 4">
    <name type="scientific">Heyndrickxia acidicola</name>
    <dbReference type="NCBI Taxonomy" id="209389"/>
    <lineage>
        <taxon>Bacteria</taxon>
        <taxon>Bacillati</taxon>
        <taxon>Bacillota</taxon>
        <taxon>Bacilli</taxon>
        <taxon>Bacillales</taxon>
        <taxon>Bacillaceae</taxon>
        <taxon>Heyndrickxia</taxon>
    </lineage>
</organism>
<feature type="domain" description="HTH marR-type" evidence="2">
    <location>
        <begin position="1"/>
        <end position="141"/>
    </location>
</feature>
<protein>
    <submittedName>
        <fullName evidence="3">MarR family transcriptional regulator</fullName>
    </submittedName>
</protein>
<dbReference type="InterPro" id="IPR000835">
    <property type="entry name" value="HTH_MarR-typ"/>
</dbReference>
<gene>
    <name evidence="3" type="ORF">P4T90_14520</name>
</gene>
<dbReference type="PRINTS" id="PR00598">
    <property type="entry name" value="HTHMARR"/>
</dbReference>